<dbReference type="InterPro" id="IPR038765">
    <property type="entry name" value="Papain-like_cys_pep_sf"/>
</dbReference>
<evidence type="ECO:0000313" key="10">
    <source>
        <dbReference type="Proteomes" id="UP000644660"/>
    </source>
</evidence>
<dbReference type="GO" id="GO:0006508">
    <property type="term" value="P:proteolysis"/>
    <property type="evidence" value="ECO:0007669"/>
    <property type="project" value="UniProtKB-KW"/>
</dbReference>
<dbReference type="PROSITE" id="PS00973">
    <property type="entry name" value="USP_2"/>
    <property type="match status" value="1"/>
</dbReference>
<keyword evidence="4 6" id="KW-0378">Hydrolase</keyword>
<dbReference type="PANTHER" id="PTHR24006:SF733">
    <property type="entry name" value="RE52890P"/>
    <property type="match status" value="1"/>
</dbReference>
<feature type="compositionally biased region" description="Basic and acidic residues" evidence="7">
    <location>
        <begin position="326"/>
        <end position="335"/>
    </location>
</feature>
<reference evidence="9 10" key="1">
    <citation type="submission" date="2020-05" db="EMBL/GenBank/DDBJ databases">
        <authorList>
            <person name="Casaregola S."/>
            <person name="Devillers H."/>
            <person name="Grondin C."/>
        </authorList>
    </citation>
    <scope>NUCLEOTIDE SEQUENCE [LARGE SCALE GENOMIC DNA]</scope>
    <source>
        <strain evidence="9 10">CLIB 1767</strain>
    </source>
</reference>
<keyword evidence="5 6" id="KW-0788">Thiol protease</keyword>
<dbReference type="InterPro" id="IPR001394">
    <property type="entry name" value="Peptidase_C19_UCH"/>
</dbReference>
<comment type="similarity">
    <text evidence="2 6">Belongs to the peptidase C19 family.</text>
</comment>
<evidence type="ECO:0000256" key="3">
    <source>
        <dbReference type="ARBA" id="ARBA00022670"/>
    </source>
</evidence>
<dbReference type="AlphaFoldDB" id="A0A8H2VCR3"/>
<comment type="caution">
    <text evidence="9">The sequence shown here is derived from an EMBL/GenBank/DDBJ whole genome shotgun (WGS) entry which is preliminary data.</text>
</comment>
<keyword evidence="3 6" id="KW-0645">Protease</keyword>
<dbReference type="EMBL" id="CAEFZW010000002">
    <property type="protein sequence ID" value="CAB4252843.1"/>
    <property type="molecule type" value="Genomic_DNA"/>
</dbReference>
<sequence length="721" mass="81865">MFKRFLSVNKASKIKNSSSDDLTVKQRTIIDDPLDEEQKINYDNTDEKDVLTSSEMQGSMVIIEEVEKSFSNTNPFSNEQNNSFKRDIPPLTTSEEAFSNDVYPPLWYSRRTDDLPFGDGSNKVFGFENFGNTCYCNSVLQCLYNHKEFRINVLTYPKLKGESRERKLKVTSKNPRTYDGLLQELNGHGESTTLPLGNLSDSHNRFNEEEKSFQHQSKKMLSSFMRRSNSTNTTVLSNAETSNRAESFIKVPDSIPKENSVLQSADPLKLNSANDRNSRITIVGRELDSSISKIKGDRSSSNGSSHKTINSVPEEHNDNNVNTNEHSNEDLGRKISDTQPIYQTIERRKKVALVNGPVLNIDQKISQHDTGSPIFGSLKDIFECITENDYMTGVVSPYQFIHTFKRENVLFNSMMHQDAHEFLNFLLNQISDTDMTNGNNISAPNFIKDMFEGSLTYRVKCLTCDNITTRDENFLDFPIEVQGKKETSIQDVLQKYHQRELLNGSNKFYCDLCCGLQEAERVVGLKNLPSTLLLHLKRFKYSEAENANIKLFNNIYYPSKLHVQSTFDATQSKNYNLTGLVVHMGGGPQHGHYVALCKTEKYGWLIFDDETIETISDEDVLKYSGDSGSMSTAYLLMYTEDDNATVNSCVGHASHHENVSELIHADDVVRRKNFLKDFGCLNISSREESAEIVESFNTEKNGLSKNRIGEKTSKFFSFGKK</sequence>
<feature type="region of interest" description="Disordered" evidence="7">
    <location>
        <begin position="292"/>
        <end position="335"/>
    </location>
</feature>
<comment type="catalytic activity">
    <reaction evidence="1 6">
        <text>Thiol-dependent hydrolysis of ester, thioester, amide, peptide and isopeptide bonds formed by the C-terminal Gly of ubiquitin (a 76-residue protein attached to proteins as an intracellular targeting signal).</text>
        <dbReference type="EC" id="3.4.19.12"/>
    </reaction>
</comment>
<dbReference type="RefSeq" id="XP_041404881.1">
    <property type="nucleotide sequence ID" value="XM_041548947.1"/>
</dbReference>
<dbReference type="InterPro" id="IPR028889">
    <property type="entry name" value="USP"/>
</dbReference>
<dbReference type="Gene3D" id="3.90.70.10">
    <property type="entry name" value="Cysteine proteinases"/>
    <property type="match status" value="2"/>
</dbReference>
<dbReference type="GO" id="GO:0004843">
    <property type="term" value="F:cysteine-type deubiquitinase activity"/>
    <property type="evidence" value="ECO:0007669"/>
    <property type="project" value="UniProtKB-UniRule"/>
</dbReference>
<dbReference type="InterPro" id="IPR018200">
    <property type="entry name" value="USP_CS"/>
</dbReference>
<proteinExistence type="inferred from homology"/>
<dbReference type="Proteomes" id="UP000644660">
    <property type="component" value="Unassembled WGS sequence"/>
</dbReference>
<evidence type="ECO:0000256" key="1">
    <source>
        <dbReference type="ARBA" id="ARBA00000707"/>
    </source>
</evidence>
<dbReference type="FunFam" id="3.90.70.10:FF:000131">
    <property type="entry name" value="Ubiquitin carboxyl-terminal hydrolase"/>
    <property type="match status" value="1"/>
</dbReference>
<evidence type="ECO:0000256" key="2">
    <source>
        <dbReference type="ARBA" id="ARBA00009085"/>
    </source>
</evidence>
<feature type="domain" description="USP" evidence="8">
    <location>
        <begin position="125"/>
        <end position="641"/>
    </location>
</feature>
<dbReference type="PROSITE" id="PS00972">
    <property type="entry name" value="USP_1"/>
    <property type="match status" value="1"/>
</dbReference>
<dbReference type="CDD" id="cd02257">
    <property type="entry name" value="Peptidase_C19"/>
    <property type="match status" value="1"/>
</dbReference>
<dbReference type="GeneID" id="64855984"/>
<dbReference type="GO" id="GO:0005829">
    <property type="term" value="C:cytosol"/>
    <property type="evidence" value="ECO:0007669"/>
    <property type="project" value="TreeGrafter"/>
</dbReference>
<dbReference type="GO" id="GO:0016579">
    <property type="term" value="P:protein deubiquitination"/>
    <property type="evidence" value="ECO:0007669"/>
    <property type="project" value="InterPro"/>
</dbReference>
<evidence type="ECO:0000256" key="4">
    <source>
        <dbReference type="ARBA" id="ARBA00022801"/>
    </source>
</evidence>
<dbReference type="EC" id="3.4.19.12" evidence="6"/>
<dbReference type="PROSITE" id="PS50235">
    <property type="entry name" value="USP_3"/>
    <property type="match status" value="1"/>
</dbReference>
<evidence type="ECO:0000256" key="5">
    <source>
        <dbReference type="ARBA" id="ARBA00022807"/>
    </source>
</evidence>
<dbReference type="Pfam" id="PF00443">
    <property type="entry name" value="UCH"/>
    <property type="match status" value="1"/>
</dbReference>
<dbReference type="PANTHER" id="PTHR24006">
    <property type="entry name" value="UBIQUITIN CARBOXYL-TERMINAL HYDROLASE"/>
    <property type="match status" value="1"/>
</dbReference>
<keyword evidence="10" id="KW-1185">Reference proteome</keyword>
<dbReference type="InterPro" id="IPR050164">
    <property type="entry name" value="Peptidase_C19"/>
</dbReference>
<evidence type="ECO:0000259" key="8">
    <source>
        <dbReference type="PROSITE" id="PS50235"/>
    </source>
</evidence>
<gene>
    <name evidence="9" type="ORF">KABA2_02S05786</name>
</gene>
<evidence type="ECO:0000256" key="7">
    <source>
        <dbReference type="SAM" id="MobiDB-lite"/>
    </source>
</evidence>
<dbReference type="GO" id="GO:0005634">
    <property type="term" value="C:nucleus"/>
    <property type="evidence" value="ECO:0007669"/>
    <property type="project" value="TreeGrafter"/>
</dbReference>
<evidence type="ECO:0000256" key="6">
    <source>
        <dbReference type="RuleBase" id="RU366025"/>
    </source>
</evidence>
<protein>
    <recommendedName>
        <fullName evidence="6">Ubiquitin carboxyl-terminal hydrolase</fullName>
        <ecNumber evidence="6">3.4.19.12</ecNumber>
    </recommendedName>
</protein>
<keyword evidence="6" id="KW-0833">Ubl conjugation pathway</keyword>
<accession>A0A8H2VCR3</accession>
<dbReference type="SUPFAM" id="SSF54001">
    <property type="entry name" value="Cysteine proteinases"/>
    <property type="match status" value="1"/>
</dbReference>
<name>A0A8H2VCR3_9SACH</name>
<feature type="compositionally biased region" description="Polar residues" evidence="7">
    <location>
        <begin position="299"/>
        <end position="311"/>
    </location>
</feature>
<evidence type="ECO:0000313" key="9">
    <source>
        <dbReference type="EMBL" id="CAB4252843.1"/>
    </source>
</evidence>
<organism evidence="9 10">
    <name type="scientific">Maudiozyma barnettii</name>
    <dbReference type="NCBI Taxonomy" id="61262"/>
    <lineage>
        <taxon>Eukaryota</taxon>
        <taxon>Fungi</taxon>
        <taxon>Dikarya</taxon>
        <taxon>Ascomycota</taxon>
        <taxon>Saccharomycotina</taxon>
        <taxon>Saccharomycetes</taxon>
        <taxon>Saccharomycetales</taxon>
        <taxon>Saccharomycetaceae</taxon>
        <taxon>Maudiozyma</taxon>
    </lineage>
</organism>